<name>K0RVY9_THAOC</name>
<sequence length="450" mass="49183">MLCLSLRCSSLYDSSGSSRTHAPQIFMMEIDRFPPTLVVCHVESRLRRRESQQATGARCLRLRRLHIAVALALAVLAEERQQCSQRQPRATWGSSACLTVCLSCSTTDDDDDDDTSNGRDRGRRQRQRLRLGCAEPAPSPFARSDDAPSGASPGVLGRPREEPEGESWRGKWRRPAQKCQRRRGMQMNSAHKGRGGRLLNARQVPASVGVGGRLVDCRGHLSDDAADASFPESCLWERGDRRGSVQGRTQSLLPGQPRPERSSRARSFVLFGHHCAIAILRPFWRRLRLSFAPMNARVHAGKEGRLGGLEECPGQLTTGRGWLDGAVPAASDPPVEELEDLVLTRRPGPTTATTWTRTTSDRSSLRYSTGTTVREATPRPTAGESRPSRRRPRPIVGVVKAQQQVATGRPCGRPARGLATISECPPAAPGRLLGDDRGAPPAVQGVPRGM</sequence>
<dbReference type="EMBL" id="AGNL01038697">
    <property type="protein sequence ID" value="EJK53011.1"/>
    <property type="molecule type" value="Genomic_DNA"/>
</dbReference>
<evidence type="ECO:0000256" key="1">
    <source>
        <dbReference type="SAM" id="MobiDB-lite"/>
    </source>
</evidence>
<feature type="region of interest" description="Disordered" evidence="1">
    <location>
        <begin position="425"/>
        <end position="450"/>
    </location>
</feature>
<feature type="region of interest" description="Disordered" evidence="1">
    <location>
        <begin position="347"/>
        <end position="396"/>
    </location>
</feature>
<keyword evidence="3" id="KW-1185">Reference proteome</keyword>
<evidence type="ECO:0000313" key="3">
    <source>
        <dbReference type="Proteomes" id="UP000266841"/>
    </source>
</evidence>
<accession>K0RVY9</accession>
<reference evidence="2 3" key="1">
    <citation type="journal article" date="2012" name="Genome Biol.">
        <title>Genome and low-iron response of an oceanic diatom adapted to chronic iron limitation.</title>
        <authorList>
            <person name="Lommer M."/>
            <person name="Specht M."/>
            <person name="Roy A.S."/>
            <person name="Kraemer L."/>
            <person name="Andreson R."/>
            <person name="Gutowska M.A."/>
            <person name="Wolf J."/>
            <person name="Bergner S.V."/>
            <person name="Schilhabel M.B."/>
            <person name="Klostermeier U.C."/>
            <person name="Beiko R.G."/>
            <person name="Rosenstiel P."/>
            <person name="Hippler M."/>
            <person name="Laroche J."/>
        </authorList>
    </citation>
    <scope>NUCLEOTIDE SEQUENCE [LARGE SCALE GENOMIC DNA]</scope>
    <source>
        <strain evidence="2 3">CCMP1005</strain>
    </source>
</reference>
<comment type="caution">
    <text evidence="2">The sequence shown here is derived from an EMBL/GenBank/DDBJ whole genome shotgun (WGS) entry which is preliminary data.</text>
</comment>
<proteinExistence type="predicted"/>
<evidence type="ECO:0000313" key="2">
    <source>
        <dbReference type="EMBL" id="EJK53011.1"/>
    </source>
</evidence>
<feature type="compositionally biased region" description="Low complexity" evidence="1">
    <location>
        <begin position="347"/>
        <end position="358"/>
    </location>
</feature>
<dbReference type="Proteomes" id="UP000266841">
    <property type="component" value="Unassembled WGS sequence"/>
</dbReference>
<feature type="region of interest" description="Disordered" evidence="1">
    <location>
        <begin position="240"/>
        <end position="261"/>
    </location>
</feature>
<organism evidence="2 3">
    <name type="scientific">Thalassiosira oceanica</name>
    <name type="common">Marine diatom</name>
    <dbReference type="NCBI Taxonomy" id="159749"/>
    <lineage>
        <taxon>Eukaryota</taxon>
        <taxon>Sar</taxon>
        <taxon>Stramenopiles</taxon>
        <taxon>Ochrophyta</taxon>
        <taxon>Bacillariophyta</taxon>
        <taxon>Coscinodiscophyceae</taxon>
        <taxon>Thalassiosirophycidae</taxon>
        <taxon>Thalassiosirales</taxon>
        <taxon>Thalassiosiraceae</taxon>
        <taxon>Thalassiosira</taxon>
    </lineage>
</organism>
<feature type="region of interest" description="Disordered" evidence="1">
    <location>
        <begin position="107"/>
        <end position="202"/>
    </location>
</feature>
<dbReference type="AlphaFoldDB" id="K0RVY9"/>
<protein>
    <submittedName>
        <fullName evidence="2">Uncharacterized protein</fullName>
    </submittedName>
</protein>
<feature type="compositionally biased region" description="Basic residues" evidence="1">
    <location>
        <begin position="170"/>
        <end position="184"/>
    </location>
</feature>
<gene>
    <name evidence="2" type="ORF">THAOC_27624</name>
</gene>
<feature type="compositionally biased region" description="Basic and acidic residues" evidence="1">
    <location>
        <begin position="158"/>
        <end position="169"/>
    </location>
</feature>